<dbReference type="InterPro" id="IPR029063">
    <property type="entry name" value="SAM-dependent_MTases_sf"/>
</dbReference>
<evidence type="ECO:0000313" key="3">
    <source>
        <dbReference type="Proteomes" id="UP001501565"/>
    </source>
</evidence>
<dbReference type="SUPFAM" id="SSF53335">
    <property type="entry name" value="S-adenosyl-L-methionine-dependent methyltransferases"/>
    <property type="match status" value="1"/>
</dbReference>
<feature type="domain" description="Methyltransferase" evidence="1">
    <location>
        <begin position="38"/>
        <end position="154"/>
    </location>
</feature>
<reference evidence="3" key="1">
    <citation type="journal article" date="2019" name="Int. J. Syst. Evol. Microbiol.">
        <title>The Global Catalogue of Microorganisms (GCM) 10K type strain sequencing project: providing services to taxonomists for standard genome sequencing and annotation.</title>
        <authorList>
            <consortium name="The Broad Institute Genomics Platform"/>
            <consortium name="The Broad Institute Genome Sequencing Center for Infectious Disease"/>
            <person name="Wu L."/>
            <person name="Ma J."/>
        </authorList>
    </citation>
    <scope>NUCLEOTIDE SEQUENCE [LARGE SCALE GENOMIC DNA]</scope>
    <source>
        <strain evidence="3">JCM 17551</strain>
    </source>
</reference>
<dbReference type="RefSeq" id="WP_344799282.1">
    <property type="nucleotide sequence ID" value="NZ_BAABBN010000007.1"/>
</dbReference>
<dbReference type="PANTHER" id="PTHR43861">
    <property type="entry name" value="TRANS-ACONITATE 2-METHYLTRANSFERASE-RELATED"/>
    <property type="match status" value="1"/>
</dbReference>
<comment type="caution">
    <text evidence="2">The sequence shown here is derived from an EMBL/GenBank/DDBJ whole genome shotgun (WGS) entry which is preliminary data.</text>
</comment>
<keyword evidence="3" id="KW-1185">Reference proteome</keyword>
<dbReference type="InterPro" id="IPR025714">
    <property type="entry name" value="Methyltranfer_dom"/>
</dbReference>
<dbReference type="Proteomes" id="UP001501565">
    <property type="component" value="Unassembled WGS sequence"/>
</dbReference>
<proteinExistence type="predicted"/>
<evidence type="ECO:0000313" key="2">
    <source>
        <dbReference type="EMBL" id="GAA3930558.1"/>
    </source>
</evidence>
<accession>A0ABP7MUG4</accession>
<dbReference type="Gene3D" id="3.40.50.150">
    <property type="entry name" value="Vaccinia Virus protein VP39"/>
    <property type="match status" value="1"/>
</dbReference>
<organism evidence="2 3">
    <name type="scientific">Litoribacillus peritrichatus</name>
    <dbReference type="NCBI Taxonomy" id="718191"/>
    <lineage>
        <taxon>Bacteria</taxon>
        <taxon>Pseudomonadati</taxon>
        <taxon>Pseudomonadota</taxon>
        <taxon>Gammaproteobacteria</taxon>
        <taxon>Oceanospirillales</taxon>
        <taxon>Oceanospirillaceae</taxon>
        <taxon>Litoribacillus</taxon>
    </lineage>
</organism>
<gene>
    <name evidence="2" type="ORF">GCM10022277_29090</name>
</gene>
<name>A0ABP7MUG4_9GAMM</name>
<dbReference type="Pfam" id="PF13847">
    <property type="entry name" value="Methyltransf_31"/>
    <property type="match status" value="1"/>
</dbReference>
<protein>
    <recommendedName>
        <fullName evidence="1">Methyltransferase domain-containing protein</fullName>
    </recommendedName>
</protein>
<dbReference type="CDD" id="cd02440">
    <property type="entry name" value="AdoMet_MTases"/>
    <property type="match status" value="1"/>
</dbReference>
<evidence type="ECO:0000259" key="1">
    <source>
        <dbReference type="Pfam" id="PF13847"/>
    </source>
</evidence>
<dbReference type="EMBL" id="BAABBN010000007">
    <property type="protein sequence ID" value="GAA3930558.1"/>
    <property type="molecule type" value="Genomic_DNA"/>
</dbReference>
<sequence length="207" mass="23700">MKSKTRFWDRIANKYAATPIKDEASYQHKLKMTQEYLKPEMEVLEIGCGTGSTALKHGPFVRRILATDFSEKMVEIAQEKANKSGVDNVEFRCEAIELISDHQAQYDVIMAHSILHLLEDVQHSLSHIYDRLKPGGYLISSTACIKDMMSFFRYIAPIGYRLRLIPYVNCFGTDDLTEAIKQQGFSIRYQWQANAKAALFLIAQKPE</sequence>